<dbReference type="InterPro" id="IPR015943">
    <property type="entry name" value="WD40/YVTN_repeat-like_dom_sf"/>
</dbReference>
<dbReference type="Gene3D" id="2.130.10.10">
    <property type="entry name" value="YVTN repeat-like/Quinoprotein amine dehydrogenase"/>
    <property type="match status" value="1"/>
</dbReference>
<dbReference type="Proteomes" id="UP001190700">
    <property type="component" value="Unassembled WGS sequence"/>
</dbReference>
<dbReference type="SUPFAM" id="SSF51004">
    <property type="entry name" value="C-terminal (heme d1) domain of cytochrome cd1-nitrite reductase"/>
    <property type="match status" value="1"/>
</dbReference>
<name>A0AAE0EVC0_9CHLO</name>
<dbReference type="InterPro" id="IPR050282">
    <property type="entry name" value="Cycloisomerase_2"/>
</dbReference>
<dbReference type="InterPro" id="IPR011048">
    <property type="entry name" value="Haem_d1_sf"/>
</dbReference>
<evidence type="ECO:0000313" key="3">
    <source>
        <dbReference type="Proteomes" id="UP001190700"/>
    </source>
</evidence>
<sequence>MGGGGDGSAESPGQEARCKTGYRTASAGSTFLVSTYTDNAVLAHCPKGQEGQGIYTLHLDDCTGRITKVATSELGPNPAFLIRHPTLPNIVYASTERINSEGEVVALELEHSGALTVLGKQSAGGKSTCYINITPDLQSMLVVNYWDAKLSVLPLDNAGRLGCSTNTYMQPGAKYVEENQPTREEHWKHRQRWPHSHCAVTEPYTQAYTFVTDLGQDKVFCYKVLHCGEENFNPTAEIQLPKGKGPRHLVFHPTVNCAYVVNELESTVTVLSVNLEGLRDMASDDCLCHTSLQEGAVLSEMQTLSTLPETFENSMAINEHGVWKAKSHSSEIRVHPAGLLLLVGNRGHDSIAVFSIDTARGGGLHLLQCHPSGGKTPRNFNFDNSGRFLVVGNQDSNNLTVYELDPIAGIQTQTDQIALPSPNYVYAVPV</sequence>
<dbReference type="PANTHER" id="PTHR30344">
    <property type="entry name" value="6-PHOSPHOGLUCONOLACTONASE-RELATED"/>
    <property type="match status" value="1"/>
</dbReference>
<comment type="caution">
    <text evidence="2">The sequence shown here is derived from an EMBL/GenBank/DDBJ whole genome shotgun (WGS) entry which is preliminary data.</text>
</comment>
<dbReference type="Pfam" id="PF10282">
    <property type="entry name" value="Lactonase"/>
    <property type="match status" value="1"/>
</dbReference>
<keyword evidence="3" id="KW-1185">Reference proteome</keyword>
<protein>
    <recommendedName>
        <fullName evidence="4">6-phosphogluconolactonase</fullName>
    </recommendedName>
</protein>
<evidence type="ECO:0000256" key="1">
    <source>
        <dbReference type="ARBA" id="ARBA00005564"/>
    </source>
</evidence>
<reference evidence="2 3" key="1">
    <citation type="journal article" date="2015" name="Genome Biol. Evol.">
        <title>Comparative Genomics of a Bacterivorous Green Alga Reveals Evolutionary Causalities and Consequences of Phago-Mixotrophic Mode of Nutrition.</title>
        <authorList>
            <person name="Burns J.A."/>
            <person name="Paasch A."/>
            <person name="Narechania A."/>
            <person name="Kim E."/>
        </authorList>
    </citation>
    <scope>NUCLEOTIDE SEQUENCE [LARGE SCALE GENOMIC DNA]</scope>
    <source>
        <strain evidence="2 3">PLY_AMNH</strain>
    </source>
</reference>
<evidence type="ECO:0008006" key="4">
    <source>
        <dbReference type="Google" id="ProtNLM"/>
    </source>
</evidence>
<dbReference type="GO" id="GO:0017057">
    <property type="term" value="F:6-phosphogluconolactonase activity"/>
    <property type="evidence" value="ECO:0007669"/>
    <property type="project" value="TreeGrafter"/>
</dbReference>
<organism evidence="2 3">
    <name type="scientific">Cymbomonas tetramitiformis</name>
    <dbReference type="NCBI Taxonomy" id="36881"/>
    <lineage>
        <taxon>Eukaryota</taxon>
        <taxon>Viridiplantae</taxon>
        <taxon>Chlorophyta</taxon>
        <taxon>Pyramimonadophyceae</taxon>
        <taxon>Pyramimonadales</taxon>
        <taxon>Pyramimonadaceae</taxon>
        <taxon>Cymbomonas</taxon>
    </lineage>
</organism>
<dbReference type="EMBL" id="LGRX02033216">
    <property type="protein sequence ID" value="KAK3242198.1"/>
    <property type="molecule type" value="Genomic_DNA"/>
</dbReference>
<evidence type="ECO:0000313" key="2">
    <source>
        <dbReference type="EMBL" id="KAK3242198.1"/>
    </source>
</evidence>
<comment type="similarity">
    <text evidence="1">Belongs to the cycloisomerase 2 family.</text>
</comment>
<proteinExistence type="inferred from homology"/>
<dbReference type="AlphaFoldDB" id="A0AAE0EVC0"/>
<dbReference type="InterPro" id="IPR019405">
    <property type="entry name" value="Lactonase_7-beta_prop"/>
</dbReference>
<accession>A0AAE0EVC0</accession>
<gene>
    <name evidence="2" type="ORF">CYMTET_48095</name>
</gene>
<dbReference type="PANTHER" id="PTHR30344:SF1">
    <property type="entry name" value="6-PHOSPHOGLUCONOLACTONASE"/>
    <property type="match status" value="1"/>
</dbReference>